<protein>
    <recommendedName>
        <fullName evidence="4">Zinc finger C3HC4 RING-type domain-containing protein</fullName>
    </recommendedName>
</protein>
<dbReference type="InterPro" id="IPR013083">
    <property type="entry name" value="Znf_RING/FYVE/PHD"/>
</dbReference>
<proteinExistence type="predicted"/>
<dbReference type="AlphaFoldDB" id="A0A0E9XXI2"/>
<reference evidence="5" key="2">
    <citation type="journal article" date="2015" name="Fish Shellfish Immunol.">
        <title>Early steps in the European eel (Anguilla anguilla)-Vibrio vulnificus interaction in the gills: Role of the RtxA13 toxin.</title>
        <authorList>
            <person name="Callol A."/>
            <person name="Pajuelo D."/>
            <person name="Ebbesson L."/>
            <person name="Teles M."/>
            <person name="MacKenzie S."/>
            <person name="Amaro C."/>
        </authorList>
    </citation>
    <scope>NUCLEOTIDE SEQUENCE</scope>
</reference>
<keyword evidence="2" id="KW-0863">Zinc-finger</keyword>
<organism evidence="5">
    <name type="scientific">Anguilla anguilla</name>
    <name type="common">European freshwater eel</name>
    <name type="synonym">Muraena anguilla</name>
    <dbReference type="NCBI Taxonomy" id="7936"/>
    <lineage>
        <taxon>Eukaryota</taxon>
        <taxon>Metazoa</taxon>
        <taxon>Chordata</taxon>
        <taxon>Craniata</taxon>
        <taxon>Vertebrata</taxon>
        <taxon>Euteleostomi</taxon>
        <taxon>Actinopterygii</taxon>
        <taxon>Neopterygii</taxon>
        <taxon>Teleostei</taxon>
        <taxon>Anguilliformes</taxon>
        <taxon>Anguillidae</taxon>
        <taxon>Anguilla</taxon>
    </lineage>
</organism>
<dbReference type="Pfam" id="PF00097">
    <property type="entry name" value="zf-C3HC4"/>
    <property type="match status" value="1"/>
</dbReference>
<evidence type="ECO:0000256" key="2">
    <source>
        <dbReference type="ARBA" id="ARBA00022771"/>
    </source>
</evidence>
<dbReference type="InterPro" id="IPR017907">
    <property type="entry name" value="Znf_RING_CS"/>
</dbReference>
<dbReference type="SUPFAM" id="SSF57850">
    <property type="entry name" value="RING/U-box"/>
    <property type="match status" value="1"/>
</dbReference>
<dbReference type="EMBL" id="GBXM01002012">
    <property type="protein sequence ID" value="JAI06566.1"/>
    <property type="molecule type" value="Transcribed_RNA"/>
</dbReference>
<keyword evidence="1" id="KW-0479">Metal-binding</keyword>
<sequence length="51" mass="5710">MKPWQNKLRLMCTHAFCEACLRDSVSRVGRQCPVCLTALTVVGDQPEGQMT</sequence>
<evidence type="ECO:0000313" key="5">
    <source>
        <dbReference type="EMBL" id="JAI06566.1"/>
    </source>
</evidence>
<dbReference type="PROSITE" id="PS00518">
    <property type="entry name" value="ZF_RING_1"/>
    <property type="match status" value="1"/>
</dbReference>
<keyword evidence="3" id="KW-0862">Zinc</keyword>
<feature type="domain" description="Zinc finger C3HC4 RING-type" evidence="4">
    <location>
        <begin position="7"/>
        <end position="35"/>
    </location>
</feature>
<dbReference type="InterPro" id="IPR018957">
    <property type="entry name" value="Znf_C3HC4_RING-type"/>
</dbReference>
<evidence type="ECO:0000256" key="1">
    <source>
        <dbReference type="ARBA" id="ARBA00022723"/>
    </source>
</evidence>
<name>A0A0E9XXI2_ANGAN</name>
<accession>A0A0E9XXI2</accession>
<evidence type="ECO:0000259" key="4">
    <source>
        <dbReference type="Pfam" id="PF00097"/>
    </source>
</evidence>
<dbReference type="GO" id="GO:0008270">
    <property type="term" value="F:zinc ion binding"/>
    <property type="evidence" value="ECO:0007669"/>
    <property type="project" value="UniProtKB-KW"/>
</dbReference>
<dbReference type="Gene3D" id="3.30.40.10">
    <property type="entry name" value="Zinc/RING finger domain, C3HC4 (zinc finger)"/>
    <property type="match status" value="1"/>
</dbReference>
<reference evidence="5" key="1">
    <citation type="submission" date="2014-11" db="EMBL/GenBank/DDBJ databases">
        <authorList>
            <person name="Amaro Gonzalez C."/>
        </authorList>
    </citation>
    <scope>NUCLEOTIDE SEQUENCE</scope>
</reference>
<evidence type="ECO:0000256" key="3">
    <source>
        <dbReference type="ARBA" id="ARBA00022833"/>
    </source>
</evidence>